<dbReference type="Proteomes" id="UP000024635">
    <property type="component" value="Unassembled WGS sequence"/>
</dbReference>
<dbReference type="Gene3D" id="3.30.420.10">
    <property type="entry name" value="Ribonuclease H-like superfamily/Ribonuclease H"/>
    <property type="match status" value="1"/>
</dbReference>
<organism evidence="2 3">
    <name type="scientific">Ancylostoma ceylanicum</name>
    <dbReference type="NCBI Taxonomy" id="53326"/>
    <lineage>
        <taxon>Eukaryota</taxon>
        <taxon>Metazoa</taxon>
        <taxon>Ecdysozoa</taxon>
        <taxon>Nematoda</taxon>
        <taxon>Chromadorea</taxon>
        <taxon>Rhabditida</taxon>
        <taxon>Rhabditina</taxon>
        <taxon>Rhabditomorpha</taxon>
        <taxon>Strongyloidea</taxon>
        <taxon>Ancylostomatidae</taxon>
        <taxon>Ancylostomatinae</taxon>
        <taxon>Ancylostoma</taxon>
    </lineage>
</organism>
<proteinExistence type="predicted"/>
<dbReference type="InterPro" id="IPR041588">
    <property type="entry name" value="Integrase_H2C2"/>
</dbReference>
<comment type="caution">
    <text evidence="2">The sequence shown here is derived from an EMBL/GenBank/DDBJ whole genome shotgun (WGS) entry which is preliminary data.</text>
</comment>
<gene>
    <name evidence="2" type="primary">Acey_s0332.g2783</name>
    <name evidence="2" type="ORF">Y032_0332g2783</name>
</gene>
<dbReference type="EMBL" id="JARK01001668">
    <property type="protein sequence ID" value="EYB83646.1"/>
    <property type="molecule type" value="Genomic_DNA"/>
</dbReference>
<reference evidence="3" key="1">
    <citation type="journal article" date="2015" name="Nat. Genet.">
        <title>The genome and transcriptome of the zoonotic hookworm Ancylostoma ceylanicum identify infection-specific gene families.</title>
        <authorList>
            <person name="Schwarz E.M."/>
            <person name="Hu Y."/>
            <person name="Antoshechkin I."/>
            <person name="Miller M.M."/>
            <person name="Sternberg P.W."/>
            <person name="Aroian R.V."/>
        </authorList>
    </citation>
    <scope>NUCLEOTIDE SEQUENCE</scope>
    <source>
        <strain evidence="3">HY135</strain>
    </source>
</reference>
<accession>A0A016RZF5</accession>
<dbReference type="PANTHER" id="PTHR47331">
    <property type="entry name" value="PHD-TYPE DOMAIN-CONTAINING PROTEIN"/>
    <property type="match status" value="1"/>
</dbReference>
<evidence type="ECO:0000259" key="1">
    <source>
        <dbReference type="Pfam" id="PF17921"/>
    </source>
</evidence>
<sequence length="261" mass="30856">MEATIVDMVTTNEKSEVFPWKSFSSLIRMVRTMAYMRRFINKCREFALRKKQDPKNPKTRQQDSLSEEKIRIARTTLLKIHQEERRNVLTQAKFRNLNIKESDQDGLLRCHGRLRKSYISEEAKNPILIASNTKLAKLMIFEAHGPLHCTTGHAMSNVRQRYWIPRLRQQTKTAIRQCVKCQRLNNLPYKYPGTTDMPKRWVVRARPFQFIGLDYFVPLWTEDPTNEKRMAYWCIFTCITTHLIHLELVTDVTTTSFMNAL</sequence>
<evidence type="ECO:0000313" key="2">
    <source>
        <dbReference type="EMBL" id="EYB83646.1"/>
    </source>
</evidence>
<dbReference type="InterPro" id="IPR036397">
    <property type="entry name" value="RNaseH_sf"/>
</dbReference>
<feature type="domain" description="Integrase zinc-binding" evidence="1">
    <location>
        <begin position="133"/>
        <end position="185"/>
    </location>
</feature>
<dbReference type="Pfam" id="PF17921">
    <property type="entry name" value="Integrase_H2C2"/>
    <property type="match status" value="1"/>
</dbReference>
<dbReference type="GO" id="GO:0003676">
    <property type="term" value="F:nucleic acid binding"/>
    <property type="evidence" value="ECO:0007669"/>
    <property type="project" value="InterPro"/>
</dbReference>
<keyword evidence="3" id="KW-1185">Reference proteome</keyword>
<dbReference type="OrthoDB" id="5850742at2759"/>
<evidence type="ECO:0000313" key="3">
    <source>
        <dbReference type="Proteomes" id="UP000024635"/>
    </source>
</evidence>
<name>A0A016RZF5_9BILA</name>
<dbReference type="AlphaFoldDB" id="A0A016RZF5"/>
<protein>
    <recommendedName>
        <fullName evidence="1">Integrase zinc-binding domain-containing protein</fullName>
    </recommendedName>
</protein>
<dbReference type="Gene3D" id="1.10.340.70">
    <property type="match status" value="1"/>
</dbReference>
<dbReference type="STRING" id="53326.A0A016RZF5"/>